<keyword evidence="8" id="KW-1185">Reference proteome</keyword>
<name>A0ABS9CHF4_9BACT</name>
<keyword evidence="7" id="KW-0689">Ribosomal protein</keyword>
<dbReference type="InterPro" id="IPR004498">
    <property type="entry name" value="Ribosomal_PrmA_MeTrfase"/>
</dbReference>
<dbReference type="Pfam" id="PF06325">
    <property type="entry name" value="PrmA"/>
    <property type="match status" value="1"/>
</dbReference>
<keyword evidence="5 6" id="KW-0949">S-adenosyl-L-methionine</keyword>
<accession>A0ABS9CHF4</accession>
<dbReference type="PANTHER" id="PTHR43648:SF1">
    <property type="entry name" value="ELECTRON TRANSFER FLAVOPROTEIN BETA SUBUNIT LYSINE METHYLTRANSFERASE"/>
    <property type="match status" value="1"/>
</dbReference>
<proteinExistence type="inferred from homology"/>
<evidence type="ECO:0000313" key="7">
    <source>
        <dbReference type="EMBL" id="MCF2563644.1"/>
    </source>
</evidence>
<evidence type="ECO:0000256" key="5">
    <source>
        <dbReference type="ARBA" id="ARBA00022691"/>
    </source>
</evidence>
<organism evidence="7 8">
    <name type="scientific">Xylanibacter brevis</name>
    <dbReference type="NCBI Taxonomy" id="83231"/>
    <lineage>
        <taxon>Bacteria</taxon>
        <taxon>Pseudomonadati</taxon>
        <taxon>Bacteroidota</taxon>
        <taxon>Bacteroidia</taxon>
        <taxon>Bacteroidales</taxon>
        <taxon>Prevotellaceae</taxon>
        <taxon>Xylanibacter</taxon>
    </lineage>
</organism>
<dbReference type="GO" id="GO:0008168">
    <property type="term" value="F:methyltransferase activity"/>
    <property type="evidence" value="ECO:0007669"/>
    <property type="project" value="UniProtKB-KW"/>
</dbReference>
<dbReference type="InterPro" id="IPR050078">
    <property type="entry name" value="Ribosomal_L11_MeTrfase_PrmA"/>
</dbReference>
<feature type="binding site" evidence="6">
    <location>
        <position position="132"/>
    </location>
    <ligand>
        <name>S-adenosyl-L-methionine</name>
        <dbReference type="ChEBI" id="CHEBI:59789"/>
    </ligand>
</feature>
<feature type="binding site" evidence="6">
    <location>
        <position position="220"/>
    </location>
    <ligand>
        <name>S-adenosyl-L-methionine</name>
        <dbReference type="ChEBI" id="CHEBI:59789"/>
    </ligand>
</feature>
<dbReference type="GO" id="GO:0005840">
    <property type="term" value="C:ribosome"/>
    <property type="evidence" value="ECO:0007669"/>
    <property type="project" value="UniProtKB-KW"/>
</dbReference>
<comment type="subcellular location">
    <subcellularLocation>
        <location evidence="6">Cytoplasm</location>
    </subcellularLocation>
</comment>
<dbReference type="InterPro" id="IPR029063">
    <property type="entry name" value="SAM-dependent_MTases_sf"/>
</dbReference>
<dbReference type="RefSeq" id="WP_301637966.1">
    <property type="nucleotide sequence ID" value="NZ_JADYTN010000010.1"/>
</dbReference>
<feature type="binding site" evidence="6">
    <location>
        <position position="175"/>
    </location>
    <ligand>
        <name>S-adenosyl-L-methionine</name>
        <dbReference type="ChEBI" id="CHEBI:59789"/>
    </ligand>
</feature>
<evidence type="ECO:0000256" key="1">
    <source>
        <dbReference type="ARBA" id="ARBA00009741"/>
    </source>
</evidence>
<evidence type="ECO:0000256" key="6">
    <source>
        <dbReference type="HAMAP-Rule" id="MF_00735"/>
    </source>
</evidence>
<keyword evidence="2 6" id="KW-0963">Cytoplasm</keyword>
<dbReference type="GO" id="GO:0032259">
    <property type="term" value="P:methylation"/>
    <property type="evidence" value="ECO:0007669"/>
    <property type="project" value="UniProtKB-KW"/>
</dbReference>
<dbReference type="HAMAP" id="MF_00735">
    <property type="entry name" value="Methyltr_PrmA"/>
    <property type="match status" value="1"/>
</dbReference>
<comment type="similarity">
    <text evidence="1 6">Belongs to the methyltransferase superfamily. PrmA family.</text>
</comment>
<evidence type="ECO:0000256" key="2">
    <source>
        <dbReference type="ARBA" id="ARBA00022490"/>
    </source>
</evidence>
<protein>
    <recommendedName>
        <fullName evidence="6">Ribosomal protein L11 methyltransferase</fullName>
        <shortName evidence="6">L11 Mtase</shortName>
        <ecNumber evidence="6">2.1.1.-</ecNumber>
    </recommendedName>
</protein>
<dbReference type="EMBL" id="JADYTN010000010">
    <property type="protein sequence ID" value="MCF2563644.1"/>
    <property type="molecule type" value="Genomic_DNA"/>
</dbReference>
<dbReference type="NCBIfam" id="NF001785">
    <property type="entry name" value="PRK00517.2-2"/>
    <property type="match status" value="1"/>
</dbReference>
<comment type="caution">
    <text evidence="7">The sequence shown here is derived from an EMBL/GenBank/DDBJ whole genome shotgun (WGS) entry which is preliminary data.</text>
</comment>
<keyword evidence="7" id="KW-0687">Ribonucleoprotein</keyword>
<dbReference type="SUPFAM" id="SSF53335">
    <property type="entry name" value="S-adenosyl-L-methionine-dependent methyltransferases"/>
    <property type="match status" value="1"/>
</dbReference>
<comment type="function">
    <text evidence="6">Methylates ribosomal protein L11.</text>
</comment>
<keyword evidence="4 6" id="KW-0808">Transferase</keyword>
<gene>
    <name evidence="6 7" type="primary">prmA</name>
    <name evidence="7" type="ORF">I6E12_05915</name>
</gene>
<dbReference type="Gene3D" id="3.40.50.150">
    <property type="entry name" value="Vaccinia Virus protein VP39"/>
    <property type="match status" value="1"/>
</dbReference>
<comment type="catalytic activity">
    <reaction evidence="6">
        <text>L-lysyl-[protein] + 3 S-adenosyl-L-methionine = N(6),N(6),N(6)-trimethyl-L-lysyl-[protein] + 3 S-adenosyl-L-homocysteine + 3 H(+)</text>
        <dbReference type="Rhea" id="RHEA:54192"/>
        <dbReference type="Rhea" id="RHEA-COMP:9752"/>
        <dbReference type="Rhea" id="RHEA-COMP:13826"/>
        <dbReference type="ChEBI" id="CHEBI:15378"/>
        <dbReference type="ChEBI" id="CHEBI:29969"/>
        <dbReference type="ChEBI" id="CHEBI:57856"/>
        <dbReference type="ChEBI" id="CHEBI:59789"/>
        <dbReference type="ChEBI" id="CHEBI:61961"/>
    </reaction>
</comment>
<dbReference type="Proteomes" id="UP001200470">
    <property type="component" value="Unassembled WGS sequence"/>
</dbReference>
<keyword evidence="3 6" id="KW-0489">Methyltransferase</keyword>
<dbReference type="CDD" id="cd02440">
    <property type="entry name" value="AdoMet_MTases"/>
    <property type="match status" value="1"/>
</dbReference>
<sequence length="287" mass="32131">MKYFEVDFQLSPLSQDACDILAALTADAGFESFEETQHGIRGYVQQPLLDRQALEDIVNNFPIMGTNIIYTISKAEDKDWNEQWEQEGFEPIIVGNNRLAIHDGRHLPSQPADISVEIDARLAFGTGTHETTQMICEWMLDMPMKDLRVMDAGCGTGILGIVALKLKANHVTAYDIDEWSSDNTCHNAVINRVDSQLSVYCGDASLLDSKTADYDLVLANINRNILLNDMPRFCQIMKQDAKLILSGFYTEDIPLLEARGKELGLTLTGAKNRDKWASIIMQRVNNA</sequence>
<evidence type="ECO:0000256" key="4">
    <source>
        <dbReference type="ARBA" id="ARBA00022679"/>
    </source>
</evidence>
<dbReference type="EC" id="2.1.1.-" evidence="6"/>
<feature type="binding site" evidence="6">
    <location>
        <position position="153"/>
    </location>
    <ligand>
        <name>S-adenosyl-L-methionine</name>
        <dbReference type="ChEBI" id="CHEBI:59789"/>
    </ligand>
</feature>
<dbReference type="PANTHER" id="PTHR43648">
    <property type="entry name" value="ELECTRON TRANSFER FLAVOPROTEIN BETA SUBUNIT LYSINE METHYLTRANSFERASE"/>
    <property type="match status" value="1"/>
</dbReference>
<reference evidence="7 8" key="1">
    <citation type="submission" date="2020-12" db="EMBL/GenBank/DDBJ databases">
        <title>Whole genome sequences of gut porcine anaerobes.</title>
        <authorList>
            <person name="Kubasova T."/>
            <person name="Jahodarova E."/>
            <person name="Rychlik I."/>
        </authorList>
    </citation>
    <scope>NUCLEOTIDE SEQUENCE [LARGE SCALE GENOMIC DNA]</scope>
    <source>
        <strain evidence="7 8">An925</strain>
    </source>
</reference>
<evidence type="ECO:0000313" key="8">
    <source>
        <dbReference type="Proteomes" id="UP001200470"/>
    </source>
</evidence>
<evidence type="ECO:0000256" key="3">
    <source>
        <dbReference type="ARBA" id="ARBA00022603"/>
    </source>
</evidence>